<organism evidence="1 2">
    <name type="scientific">Trifolium pratense</name>
    <name type="common">Red clover</name>
    <dbReference type="NCBI Taxonomy" id="57577"/>
    <lineage>
        <taxon>Eukaryota</taxon>
        <taxon>Viridiplantae</taxon>
        <taxon>Streptophyta</taxon>
        <taxon>Embryophyta</taxon>
        <taxon>Tracheophyta</taxon>
        <taxon>Spermatophyta</taxon>
        <taxon>Magnoliopsida</taxon>
        <taxon>eudicotyledons</taxon>
        <taxon>Gunneridae</taxon>
        <taxon>Pentapetalae</taxon>
        <taxon>rosids</taxon>
        <taxon>fabids</taxon>
        <taxon>Fabales</taxon>
        <taxon>Fabaceae</taxon>
        <taxon>Papilionoideae</taxon>
        <taxon>50 kb inversion clade</taxon>
        <taxon>NPAAA clade</taxon>
        <taxon>Hologalegina</taxon>
        <taxon>IRL clade</taxon>
        <taxon>Trifolieae</taxon>
        <taxon>Trifolium</taxon>
    </lineage>
</organism>
<reference evidence="1 2" key="1">
    <citation type="journal article" date="2014" name="Am. J. Bot.">
        <title>Genome assembly and annotation for red clover (Trifolium pratense; Fabaceae).</title>
        <authorList>
            <person name="Istvanek J."/>
            <person name="Jaros M."/>
            <person name="Krenek A."/>
            <person name="Repkova J."/>
        </authorList>
    </citation>
    <scope>NUCLEOTIDE SEQUENCE [LARGE SCALE GENOMIC DNA]</scope>
    <source>
        <strain evidence="2">cv. Tatra</strain>
        <tissue evidence="1">Young leaves</tissue>
    </source>
</reference>
<proteinExistence type="predicted"/>
<name>A0A2K3PFN7_TRIPR</name>
<dbReference type="AlphaFoldDB" id="A0A2K3PFN7"/>
<sequence length="119" mass="12935">MRGVALSTTVSKITGGGFVVVLVGRVFPCSGKVVFCFWVLGCDGFQLPSGVDSLSLVDLDRPGGDYSPRGFGMYDFFELGLVCEVVVSTFVHQPFVSRSCYLDSHRLISFALRLEVSVK</sequence>
<protein>
    <submittedName>
        <fullName evidence="1">Uncharacterized protein</fullName>
    </submittedName>
</protein>
<gene>
    <name evidence="1" type="ORF">L195_g010774</name>
</gene>
<reference evidence="1 2" key="2">
    <citation type="journal article" date="2017" name="Front. Plant Sci.">
        <title>Gene Classification and Mining of Molecular Markers Useful in Red Clover (Trifolium pratense) Breeding.</title>
        <authorList>
            <person name="Istvanek J."/>
            <person name="Dluhosova J."/>
            <person name="Dluhos P."/>
            <person name="Patkova L."/>
            <person name="Nedelnik J."/>
            <person name="Repkova J."/>
        </authorList>
    </citation>
    <scope>NUCLEOTIDE SEQUENCE [LARGE SCALE GENOMIC DNA]</scope>
    <source>
        <strain evidence="2">cv. Tatra</strain>
        <tissue evidence="1">Young leaves</tissue>
    </source>
</reference>
<evidence type="ECO:0000313" key="2">
    <source>
        <dbReference type="Proteomes" id="UP000236291"/>
    </source>
</evidence>
<dbReference type="Proteomes" id="UP000236291">
    <property type="component" value="Unassembled WGS sequence"/>
</dbReference>
<comment type="caution">
    <text evidence="1">The sequence shown here is derived from an EMBL/GenBank/DDBJ whole genome shotgun (WGS) entry which is preliminary data.</text>
</comment>
<accession>A0A2K3PFN7</accession>
<dbReference type="EMBL" id="ASHM01006587">
    <property type="protein sequence ID" value="PNY14101.1"/>
    <property type="molecule type" value="Genomic_DNA"/>
</dbReference>
<evidence type="ECO:0000313" key="1">
    <source>
        <dbReference type="EMBL" id="PNY14101.1"/>
    </source>
</evidence>